<gene>
    <name evidence="3" type="ORF">AVDCRST_MAG10-356</name>
</gene>
<evidence type="ECO:0000256" key="1">
    <source>
        <dbReference type="ARBA" id="ARBA00022801"/>
    </source>
</evidence>
<evidence type="ECO:0000259" key="2">
    <source>
        <dbReference type="Pfam" id="PF03061"/>
    </source>
</evidence>
<name>A0A6J4H582_9ACTN</name>
<dbReference type="InterPro" id="IPR029069">
    <property type="entry name" value="HotDog_dom_sf"/>
</dbReference>
<dbReference type="CDD" id="cd03443">
    <property type="entry name" value="PaaI_thioesterase"/>
    <property type="match status" value="1"/>
</dbReference>
<dbReference type="Pfam" id="PF03061">
    <property type="entry name" value="4HBT"/>
    <property type="match status" value="1"/>
</dbReference>
<organism evidence="3">
    <name type="scientific">uncultured Acidimicrobiales bacterium</name>
    <dbReference type="NCBI Taxonomy" id="310071"/>
    <lineage>
        <taxon>Bacteria</taxon>
        <taxon>Bacillati</taxon>
        <taxon>Actinomycetota</taxon>
        <taxon>Acidimicrobiia</taxon>
        <taxon>Acidimicrobiales</taxon>
        <taxon>environmental samples</taxon>
    </lineage>
</organism>
<dbReference type="SUPFAM" id="SSF54637">
    <property type="entry name" value="Thioesterase/thiol ester dehydrase-isomerase"/>
    <property type="match status" value="1"/>
</dbReference>
<dbReference type="AlphaFoldDB" id="A0A6J4H582"/>
<dbReference type="PANTHER" id="PTHR47260:SF1">
    <property type="entry name" value="UPF0644 PROTEIN PB2B4.06"/>
    <property type="match status" value="1"/>
</dbReference>
<evidence type="ECO:0000313" key="3">
    <source>
        <dbReference type="EMBL" id="CAA9215354.1"/>
    </source>
</evidence>
<proteinExistence type="predicted"/>
<dbReference type="GO" id="GO:0016289">
    <property type="term" value="F:acyl-CoA hydrolase activity"/>
    <property type="evidence" value="ECO:0007669"/>
    <property type="project" value="UniProtKB-ARBA"/>
</dbReference>
<reference evidence="3" key="1">
    <citation type="submission" date="2020-02" db="EMBL/GenBank/DDBJ databases">
        <authorList>
            <person name="Meier V. D."/>
        </authorList>
    </citation>
    <scope>NUCLEOTIDE SEQUENCE</scope>
    <source>
        <strain evidence="3">AVDCRST_MAG10</strain>
    </source>
</reference>
<accession>A0A6J4H582</accession>
<dbReference type="EMBL" id="CADCTB010000023">
    <property type="protein sequence ID" value="CAA9215354.1"/>
    <property type="molecule type" value="Genomic_DNA"/>
</dbReference>
<dbReference type="InterPro" id="IPR006683">
    <property type="entry name" value="Thioestr_dom"/>
</dbReference>
<sequence length="175" mass="18602">MALKPLTNAGWGFETNCYVCEPGNPLGLRIPYFHDDEADVVTAEFRLGAEHSGAPHYVHGGVLLAILDEAMAWAAIAVAGRFAVVQSTATTFDRPVRIDELHRVEASVHGRTDTAVTARAFVTDAGGRRCAQARARLVVLSTAVAGSAIGPVTGADIRYLRPPPPSKAPPPQEIH</sequence>
<dbReference type="InterPro" id="IPR003736">
    <property type="entry name" value="PAAI_dom"/>
</dbReference>
<feature type="domain" description="Thioesterase" evidence="2">
    <location>
        <begin position="57"/>
        <end position="131"/>
    </location>
</feature>
<dbReference type="InterPro" id="IPR052061">
    <property type="entry name" value="PTE-AB_protein"/>
</dbReference>
<dbReference type="NCBIfam" id="TIGR00369">
    <property type="entry name" value="unchar_dom_1"/>
    <property type="match status" value="1"/>
</dbReference>
<protein>
    <recommendedName>
        <fullName evidence="2">Thioesterase domain-containing protein</fullName>
    </recommendedName>
</protein>
<dbReference type="Gene3D" id="3.10.129.10">
    <property type="entry name" value="Hotdog Thioesterase"/>
    <property type="match status" value="1"/>
</dbReference>
<dbReference type="PANTHER" id="PTHR47260">
    <property type="entry name" value="UPF0644 PROTEIN PB2B4.06"/>
    <property type="match status" value="1"/>
</dbReference>
<keyword evidence="1" id="KW-0378">Hydrolase</keyword>